<dbReference type="GO" id="GO:0046872">
    <property type="term" value="F:metal ion binding"/>
    <property type="evidence" value="ECO:0007669"/>
    <property type="project" value="InterPro"/>
</dbReference>
<dbReference type="InterPro" id="IPR050361">
    <property type="entry name" value="MPP/UQCRC_Complex"/>
</dbReference>
<evidence type="ECO:0000256" key="2">
    <source>
        <dbReference type="RuleBase" id="RU004447"/>
    </source>
</evidence>
<evidence type="ECO:0000313" key="5">
    <source>
        <dbReference type="EMBL" id="WUM22195.1"/>
    </source>
</evidence>
<name>A0AAU4K7Z7_9NOCA</name>
<accession>A0AAU4K7Z7</accession>
<gene>
    <name evidence="5" type="ORF">OG579_00965</name>
</gene>
<dbReference type="FunFam" id="3.30.830.10:FF:000008">
    <property type="entry name" value="Mitochondrial-processing peptidase subunit beta"/>
    <property type="match status" value="1"/>
</dbReference>
<proteinExistence type="inferred from homology"/>
<comment type="similarity">
    <text evidence="1 2">Belongs to the peptidase M16 family.</text>
</comment>
<dbReference type="InterPro" id="IPR011249">
    <property type="entry name" value="Metalloenz_LuxS/M16"/>
</dbReference>
<dbReference type="EMBL" id="CP108021">
    <property type="protein sequence ID" value="WUM22195.1"/>
    <property type="molecule type" value="Genomic_DNA"/>
</dbReference>
<dbReference type="AlphaFoldDB" id="A0AAU4K7Z7"/>
<dbReference type="GO" id="GO:0006508">
    <property type="term" value="P:proteolysis"/>
    <property type="evidence" value="ECO:0007669"/>
    <property type="project" value="InterPro"/>
</dbReference>
<dbReference type="Gene3D" id="3.30.830.10">
    <property type="entry name" value="Metalloenzyme, LuxS/M16 peptidase-like"/>
    <property type="match status" value="2"/>
</dbReference>
<dbReference type="PROSITE" id="PS00143">
    <property type="entry name" value="INSULINASE"/>
    <property type="match status" value="1"/>
</dbReference>
<dbReference type="RefSeq" id="WP_328859113.1">
    <property type="nucleotide sequence ID" value="NZ_CP108021.1"/>
</dbReference>
<evidence type="ECO:0000259" key="3">
    <source>
        <dbReference type="Pfam" id="PF00675"/>
    </source>
</evidence>
<dbReference type="InterPro" id="IPR011765">
    <property type="entry name" value="Pept_M16_N"/>
</dbReference>
<dbReference type="PANTHER" id="PTHR11851">
    <property type="entry name" value="METALLOPROTEASE"/>
    <property type="match status" value="1"/>
</dbReference>
<keyword evidence="6" id="KW-1185">Reference proteome</keyword>
<evidence type="ECO:0000259" key="4">
    <source>
        <dbReference type="Pfam" id="PF05193"/>
    </source>
</evidence>
<evidence type="ECO:0000256" key="1">
    <source>
        <dbReference type="ARBA" id="ARBA00007261"/>
    </source>
</evidence>
<dbReference type="KEGG" id="whr:OG579_00965"/>
<feature type="domain" description="Peptidase M16 C-terminal" evidence="4">
    <location>
        <begin position="180"/>
        <end position="357"/>
    </location>
</feature>
<dbReference type="GO" id="GO:0004222">
    <property type="term" value="F:metalloendopeptidase activity"/>
    <property type="evidence" value="ECO:0007669"/>
    <property type="project" value="InterPro"/>
</dbReference>
<dbReference type="InterPro" id="IPR001431">
    <property type="entry name" value="Pept_M16_Zn_BS"/>
</dbReference>
<feature type="domain" description="Peptidase M16 N-terminal" evidence="3">
    <location>
        <begin position="26"/>
        <end position="172"/>
    </location>
</feature>
<dbReference type="SUPFAM" id="SSF63411">
    <property type="entry name" value="LuxS/MPP-like metallohydrolase"/>
    <property type="match status" value="2"/>
</dbReference>
<dbReference type="Proteomes" id="UP001432128">
    <property type="component" value="Chromosome"/>
</dbReference>
<dbReference type="PANTHER" id="PTHR11851:SF49">
    <property type="entry name" value="MITOCHONDRIAL-PROCESSING PEPTIDASE SUBUNIT ALPHA"/>
    <property type="match status" value="1"/>
</dbReference>
<dbReference type="Pfam" id="PF05193">
    <property type="entry name" value="Peptidase_M16_C"/>
    <property type="match status" value="1"/>
</dbReference>
<reference evidence="5 6" key="1">
    <citation type="submission" date="2022-10" db="EMBL/GenBank/DDBJ databases">
        <title>The complete genomes of actinobacterial strains from the NBC collection.</title>
        <authorList>
            <person name="Joergensen T.S."/>
            <person name="Alvarez Arevalo M."/>
            <person name="Sterndorff E.B."/>
            <person name="Faurdal D."/>
            <person name="Vuksanovic O."/>
            <person name="Mourched A.-S."/>
            <person name="Charusanti P."/>
            <person name="Shaw S."/>
            <person name="Blin K."/>
            <person name="Weber T."/>
        </authorList>
    </citation>
    <scope>NUCLEOTIDE SEQUENCE [LARGE SCALE GENOMIC DNA]</scope>
    <source>
        <strain evidence="5 6">NBC_00319</strain>
    </source>
</reference>
<dbReference type="Pfam" id="PF00675">
    <property type="entry name" value="Peptidase_M16"/>
    <property type="match status" value="1"/>
</dbReference>
<evidence type="ECO:0000313" key="6">
    <source>
        <dbReference type="Proteomes" id="UP001432128"/>
    </source>
</evidence>
<dbReference type="InterPro" id="IPR007863">
    <property type="entry name" value="Peptidase_M16_C"/>
</dbReference>
<sequence length="439" mass="47400">MNNTTPTQPTGTRDSVRRSVLPGGLRVVTEHIPGVRSASIGLWVGVGSRDEKPSVAGAAHFLEHLLFKATPTRTASSIAQDMDAIGGELNAFTSKEHTCFYAHVLDEHADMAIDMVADVVLRGRCTSDDVDTERDVVLEEIAMRDDDHEDLLADAFMTATFGDHPIGRPVIGSAESIAAMSRRQIQSFHTRRYTPDKMVLAVAGNVAHRDVLAQVRESFGAHLQQGVSATPPRRSGQRPPTRAGLEVIHRDSEQTHLMLGVPTAGLADDDRWALSVLNAAIGGGLSSRLFQQIREERGLAYSVYSGVDSFSDVGTFSVYAGCNPDRLADVTSVAVEILRDVATNGITDAECARAKGALRGSLLLGLEDTQSRMHRIGSAELDFGRRRPVARSLRQIESVRTRQVSALASRLLGAAPAVAVVGPYRRTRDLPASVRALTR</sequence>
<organism evidence="5 6">
    <name type="scientific">Williamsia herbipolensis</name>
    <dbReference type="NCBI Taxonomy" id="1603258"/>
    <lineage>
        <taxon>Bacteria</taxon>
        <taxon>Bacillati</taxon>
        <taxon>Actinomycetota</taxon>
        <taxon>Actinomycetes</taxon>
        <taxon>Mycobacteriales</taxon>
        <taxon>Nocardiaceae</taxon>
        <taxon>Williamsia</taxon>
    </lineage>
</organism>
<protein>
    <submittedName>
        <fullName evidence="5">Insulinase family protein</fullName>
    </submittedName>
</protein>